<feature type="transmembrane region" description="Helical" evidence="1">
    <location>
        <begin position="309"/>
        <end position="334"/>
    </location>
</feature>
<keyword evidence="2" id="KW-0732">Signal</keyword>
<evidence type="ECO:0000313" key="4">
    <source>
        <dbReference type="Proteomes" id="UP000230869"/>
    </source>
</evidence>
<proteinExistence type="predicted"/>
<keyword evidence="1" id="KW-0472">Membrane</keyword>
<dbReference type="CDD" id="cd02947">
    <property type="entry name" value="TRX_family"/>
    <property type="match status" value="1"/>
</dbReference>
<reference evidence="3 4" key="1">
    <citation type="submission" date="2017-09" db="EMBL/GenBank/DDBJ databases">
        <title>Depth-based differentiation of microbial function through sediment-hosted aquifers and enrichment of novel symbionts in the deep terrestrial subsurface.</title>
        <authorList>
            <person name="Probst A.J."/>
            <person name="Ladd B."/>
            <person name="Jarett J.K."/>
            <person name="Geller-Mcgrath D.E."/>
            <person name="Sieber C.M."/>
            <person name="Emerson J.B."/>
            <person name="Anantharaman K."/>
            <person name="Thomas B.C."/>
            <person name="Malmstrom R."/>
            <person name="Stieglmeier M."/>
            <person name="Klingl A."/>
            <person name="Woyke T."/>
            <person name="Ryan C.M."/>
            <person name="Banfield J.F."/>
        </authorList>
    </citation>
    <scope>NUCLEOTIDE SEQUENCE [LARGE SCALE GENOMIC DNA]</scope>
    <source>
        <strain evidence="3">CG11_big_fil_rev_8_21_14_0_20_39_10</strain>
    </source>
</reference>
<feature type="signal peptide" evidence="2">
    <location>
        <begin position="1"/>
        <end position="23"/>
    </location>
</feature>
<evidence type="ECO:0000313" key="3">
    <source>
        <dbReference type="EMBL" id="PIR13767.1"/>
    </source>
</evidence>
<dbReference type="InterPro" id="IPR036249">
    <property type="entry name" value="Thioredoxin-like_sf"/>
</dbReference>
<feature type="chain" id="PRO_5014623808" description="Thioredoxin domain-containing protein" evidence="2">
    <location>
        <begin position="24"/>
        <end position="415"/>
    </location>
</feature>
<dbReference type="SUPFAM" id="SSF52833">
    <property type="entry name" value="Thioredoxin-like"/>
    <property type="match status" value="1"/>
</dbReference>
<feature type="transmembrane region" description="Helical" evidence="1">
    <location>
        <begin position="223"/>
        <end position="242"/>
    </location>
</feature>
<feature type="transmembrane region" description="Helical" evidence="1">
    <location>
        <begin position="354"/>
        <end position="378"/>
    </location>
</feature>
<evidence type="ECO:0008006" key="5">
    <source>
        <dbReference type="Google" id="ProtNLM"/>
    </source>
</evidence>
<keyword evidence="1" id="KW-0812">Transmembrane</keyword>
<organism evidence="3 4">
    <name type="scientific">Candidatus Falkowbacteria bacterium CG11_big_fil_rev_8_21_14_0_20_39_10</name>
    <dbReference type="NCBI Taxonomy" id="1974570"/>
    <lineage>
        <taxon>Bacteria</taxon>
        <taxon>Candidatus Falkowiibacteriota</taxon>
    </lineage>
</organism>
<keyword evidence="1" id="KW-1133">Transmembrane helix</keyword>
<name>A0A2M6K9R9_9BACT</name>
<feature type="transmembrane region" description="Helical" evidence="1">
    <location>
        <begin position="188"/>
        <end position="211"/>
    </location>
</feature>
<feature type="transmembrane region" description="Helical" evidence="1">
    <location>
        <begin position="390"/>
        <end position="408"/>
    </location>
</feature>
<dbReference type="Proteomes" id="UP000230869">
    <property type="component" value="Unassembled WGS sequence"/>
</dbReference>
<sequence>MSKLLKFTIPFLFLIFLIKPALAQDQANLYFFYGDGCPHCAKEEIFLDKLEKENQKIKIYRYEVWRNRENAKLLSEAAKKLDIKVSGVPVLIIGDEAIVGYLSDETTGQKIRRAINSNLDNSCQDLIGSIVNKEEIQNQCVHGCGQGNEECLHNCGCLADVSKNSEIPETLNLPLIGEIKIKNISLPVLTILIGGLDGFNPCAMWVLLFLISLLLNMKNRKRMWILGGAFVVASGAVYFLFLAAWLNLFLFLGFIFWIRVLVGIFALASGGYHLKEYWTNRKGTCEVIKEDKRKKMFNRLRDIVKMDNLWIALGGIIILAAAVNLVELVCSAGLPAVYTQVLALAKLPAWQYYGYLLLYILIFMLDDLLIFIIAMSTLKMKAVGSKYARASRLIGGIIMLLIGILLIFKPGWLMF</sequence>
<dbReference type="EMBL" id="PCWW01000020">
    <property type="protein sequence ID" value="PIR13767.1"/>
    <property type="molecule type" value="Genomic_DNA"/>
</dbReference>
<accession>A0A2M6K9R9</accession>
<gene>
    <name evidence="3" type="ORF">COV49_01060</name>
</gene>
<evidence type="ECO:0000256" key="2">
    <source>
        <dbReference type="SAM" id="SignalP"/>
    </source>
</evidence>
<comment type="caution">
    <text evidence="3">The sequence shown here is derived from an EMBL/GenBank/DDBJ whole genome shotgun (WGS) entry which is preliminary data.</text>
</comment>
<feature type="transmembrane region" description="Helical" evidence="1">
    <location>
        <begin position="248"/>
        <end position="272"/>
    </location>
</feature>
<evidence type="ECO:0000256" key="1">
    <source>
        <dbReference type="SAM" id="Phobius"/>
    </source>
</evidence>
<dbReference type="AlphaFoldDB" id="A0A2M6K9R9"/>
<dbReference type="Gene3D" id="3.40.30.10">
    <property type="entry name" value="Glutaredoxin"/>
    <property type="match status" value="1"/>
</dbReference>
<protein>
    <recommendedName>
        <fullName evidence="5">Thioredoxin domain-containing protein</fullName>
    </recommendedName>
</protein>